<dbReference type="EMBL" id="MU276041">
    <property type="protein sequence ID" value="KAI0042914.1"/>
    <property type="molecule type" value="Genomic_DNA"/>
</dbReference>
<name>A0ACB8RG90_9AGAM</name>
<evidence type="ECO:0000313" key="2">
    <source>
        <dbReference type="Proteomes" id="UP000814033"/>
    </source>
</evidence>
<keyword evidence="2" id="KW-1185">Reference proteome</keyword>
<protein>
    <submittedName>
        <fullName evidence="1">Uncharacterized protein</fullName>
    </submittedName>
</protein>
<gene>
    <name evidence="1" type="ORF">FA95DRAFT_1609803</name>
</gene>
<proteinExistence type="predicted"/>
<dbReference type="Proteomes" id="UP000814033">
    <property type="component" value="Unassembled WGS sequence"/>
</dbReference>
<reference evidence="1" key="2">
    <citation type="journal article" date="2022" name="New Phytol.">
        <title>Evolutionary transition to the ectomycorrhizal habit in the genomes of a hyperdiverse lineage of mushroom-forming fungi.</title>
        <authorList>
            <person name="Looney B."/>
            <person name="Miyauchi S."/>
            <person name="Morin E."/>
            <person name="Drula E."/>
            <person name="Courty P.E."/>
            <person name="Kohler A."/>
            <person name="Kuo A."/>
            <person name="LaButti K."/>
            <person name="Pangilinan J."/>
            <person name="Lipzen A."/>
            <person name="Riley R."/>
            <person name="Andreopoulos W."/>
            <person name="He G."/>
            <person name="Johnson J."/>
            <person name="Nolan M."/>
            <person name="Tritt A."/>
            <person name="Barry K.W."/>
            <person name="Grigoriev I.V."/>
            <person name="Nagy L.G."/>
            <person name="Hibbett D."/>
            <person name="Henrissat B."/>
            <person name="Matheny P.B."/>
            <person name="Labbe J."/>
            <person name="Martin F.M."/>
        </authorList>
    </citation>
    <scope>NUCLEOTIDE SEQUENCE</scope>
    <source>
        <strain evidence="1">FP105234-sp</strain>
    </source>
</reference>
<sequence length="596" mass="65514">MSSDHAEDQKKLFKLLEAWKVRIERTTRGEELLLSMASPELIDTLFKSTEEKIRAAGGAAAWDVLSDAQKKERNSAAFDGVCLALGSAAISELSEQEKGEVDLFIWAGCGMHKEMNSVKGGNKRMAAWWIESGLVPPVKLMNCDNAAAAAGGSSSARARATEVSEGGGVKATSLAGAIFHHKDDKKGQQDSLQIFLEASIGFMVRFPDTSNTRYQSHCEAAAELLVHLDLYVDFLELALKDIPMLTELAVLVLYSQSISHPYMRTIRGSKTGDLNALDLGPFHESVKAHCQAIIAEPGLLLSSSASYVTGALDGVPWQRPEAFYAVHHLIPQLPHLSGALVAFFEGALETWERFTSEFDGAGRIAHLSASQRRQAFMLPTNDPNEGKLGTYRVRARQAPNKSLATFNAEEMYKQNHTGDWMKTQFNRPEDRKFLRLTARSADAAGLGRKMRDEQAASDRQVVEAKRAKVAAQKQKAAANDAALDSITVNLDLTYWKECLENDKKTTVARIDEQLAWHRREEAKCVKTSTIPKKSHLKNKKDKLSALISAIQDHKLHEEKTGGAEEISGSQVAEEDVEMCDGIAAESDSDADSDLYH</sequence>
<reference evidence="1" key="1">
    <citation type="submission" date="2021-02" db="EMBL/GenBank/DDBJ databases">
        <authorList>
            <consortium name="DOE Joint Genome Institute"/>
            <person name="Ahrendt S."/>
            <person name="Looney B.P."/>
            <person name="Miyauchi S."/>
            <person name="Morin E."/>
            <person name="Drula E."/>
            <person name="Courty P.E."/>
            <person name="Chicoki N."/>
            <person name="Fauchery L."/>
            <person name="Kohler A."/>
            <person name="Kuo A."/>
            <person name="Labutti K."/>
            <person name="Pangilinan J."/>
            <person name="Lipzen A."/>
            <person name="Riley R."/>
            <person name="Andreopoulos W."/>
            <person name="He G."/>
            <person name="Johnson J."/>
            <person name="Barry K.W."/>
            <person name="Grigoriev I.V."/>
            <person name="Nagy L."/>
            <person name="Hibbett D."/>
            <person name="Henrissat B."/>
            <person name="Matheny P.B."/>
            <person name="Labbe J."/>
            <person name="Martin F."/>
        </authorList>
    </citation>
    <scope>NUCLEOTIDE SEQUENCE</scope>
    <source>
        <strain evidence="1">FP105234-sp</strain>
    </source>
</reference>
<accession>A0ACB8RG90</accession>
<comment type="caution">
    <text evidence="1">The sequence shown here is derived from an EMBL/GenBank/DDBJ whole genome shotgun (WGS) entry which is preliminary data.</text>
</comment>
<organism evidence="1 2">
    <name type="scientific">Auriscalpium vulgare</name>
    <dbReference type="NCBI Taxonomy" id="40419"/>
    <lineage>
        <taxon>Eukaryota</taxon>
        <taxon>Fungi</taxon>
        <taxon>Dikarya</taxon>
        <taxon>Basidiomycota</taxon>
        <taxon>Agaricomycotina</taxon>
        <taxon>Agaricomycetes</taxon>
        <taxon>Russulales</taxon>
        <taxon>Auriscalpiaceae</taxon>
        <taxon>Auriscalpium</taxon>
    </lineage>
</organism>
<evidence type="ECO:0000313" key="1">
    <source>
        <dbReference type="EMBL" id="KAI0042914.1"/>
    </source>
</evidence>